<dbReference type="PANTHER" id="PTHR32322">
    <property type="entry name" value="INNER MEMBRANE TRANSPORTER"/>
    <property type="match status" value="1"/>
</dbReference>
<evidence type="ECO:0000256" key="3">
    <source>
        <dbReference type="ARBA" id="ARBA00022692"/>
    </source>
</evidence>
<feature type="transmembrane region" description="Helical" evidence="6">
    <location>
        <begin position="217"/>
        <end position="240"/>
    </location>
</feature>
<sequence length="298" mass="33577">MTKESLKNIGTGILFSMLWASASVATKFGVQSAPPLILANIRFFLAGLVLLGYCYGWSRNKIYRLPTATEWKQLAIFGLLNTTLYLGLYVYAMKFTAAGIGSLAVSTNPLLIVLFSSWLIRRRPTSAELLSIFLGMSGIAFATYPLLHDKSTSFLGIGLLLLSMVIVSFASVYYARIKWTLPNLLINGWQVTLGGLFLLPVICTFADFQSFHADQTFWYAVLWLSLAVSVIGLICWFYLLKIDTVKASLWLFLCPLFGFFYAWWLMNEPITWYTICGTILVILGLYIGQRQRQKKQTL</sequence>
<evidence type="ECO:0000256" key="2">
    <source>
        <dbReference type="ARBA" id="ARBA00007362"/>
    </source>
</evidence>
<dbReference type="Proteomes" id="UP000183200">
    <property type="component" value="Unassembled WGS sequence"/>
</dbReference>
<keyword evidence="3 6" id="KW-0812">Transmembrane</keyword>
<dbReference type="Pfam" id="PF00892">
    <property type="entry name" value="EamA"/>
    <property type="match status" value="2"/>
</dbReference>
<feature type="transmembrane region" description="Helical" evidence="6">
    <location>
        <begin position="74"/>
        <end position="92"/>
    </location>
</feature>
<dbReference type="SUPFAM" id="SSF103481">
    <property type="entry name" value="Multidrug resistance efflux transporter EmrE"/>
    <property type="match status" value="2"/>
</dbReference>
<comment type="similarity">
    <text evidence="2">Belongs to the EamA transporter family.</text>
</comment>
<feature type="transmembrane region" description="Helical" evidence="6">
    <location>
        <begin position="98"/>
        <end position="120"/>
    </location>
</feature>
<feature type="transmembrane region" description="Helical" evidence="6">
    <location>
        <begin position="187"/>
        <end position="211"/>
    </location>
</feature>
<dbReference type="STRING" id="430522.BFS30_03470"/>
<accession>A0A1G9SSW9</accession>
<evidence type="ECO:0000313" key="9">
    <source>
        <dbReference type="Proteomes" id="UP000183200"/>
    </source>
</evidence>
<name>A0A1G9SSW9_9SPHI</name>
<protein>
    <submittedName>
        <fullName evidence="8">Permease of the drug/metabolite transporter (DMT) superfamily</fullName>
    </submittedName>
</protein>
<proteinExistence type="inferred from homology"/>
<organism evidence="8 9">
    <name type="scientific">Pedobacter steynii</name>
    <dbReference type="NCBI Taxonomy" id="430522"/>
    <lineage>
        <taxon>Bacteria</taxon>
        <taxon>Pseudomonadati</taxon>
        <taxon>Bacteroidota</taxon>
        <taxon>Sphingobacteriia</taxon>
        <taxon>Sphingobacteriales</taxon>
        <taxon>Sphingobacteriaceae</taxon>
        <taxon>Pedobacter</taxon>
    </lineage>
</organism>
<keyword evidence="5 6" id="KW-0472">Membrane</keyword>
<dbReference type="PANTHER" id="PTHR32322:SF2">
    <property type="entry name" value="EAMA DOMAIN-CONTAINING PROTEIN"/>
    <property type="match status" value="1"/>
</dbReference>
<dbReference type="OrthoDB" id="1098926at2"/>
<dbReference type="InterPro" id="IPR050638">
    <property type="entry name" value="AA-Vitamin_Transporters"/>
</dbReference>
<dbReference type="AlphaFoldDB" id="A0A1G9SSW9"/>
<feature type="transmembrane region" description="Helical" evidence="6">
    <location>
        <begin position="247"/>
        <end position="264"/>
    </location>
</feature>
<evidence type="ECO:0000256" key="1">
    <source>
        <dbReference type="ARBA" id="ARBA00004141"/>
    </source>
</evidence>
<comment type="subcellular location">
    <subcellularLocation>
        <location evidence="1">Membrane</location>
        <topology evidence="1">Multi-pass membrane protein</topology>
    </subcellularLocation>
</comment>
<feature type="transmembrane region" description="Helical" evidence="6">
    <location>
        <begin position="35"/>
        <end position="53"/>
    </location>
</feature>
<feature type="domain" description="EamA" evidence="7">
    <location>
        <begin position="155"/>
        <end position="287"/>
    </location>
</feature>
<feature type="transmembrane region" description="Helical" evidence="6">
    <location>
        <begin position="270"/>
        <end position="288"/>
    </location>
</feature>
<evidence type="ECO:0000256" key="6">
    <source>
        <dbReference type="SAM" id="Phobius"/>
    </source>
</evidence>
<keyword evidence="4 6" id="KW-1133">Transmembrane helix</keyword>
<evidence type="ECO:0000259" key="7">
    <source>
        <dbReference type="Pfam" id="PF00892"/>
    </source>
</evidence>
<feature type="domain" description="EamA" evidence="7">
    <location>
        <begin position="11"/>
        <end position="143"/>
    </location>
</feature>
<feature type="transmembrane region" description="Helical" evidence="6">
    <location>
        <begin position="127"/>
        <end position="147"/>
    </location>
</feature>
<evidence type="ECO:0000313" key="8">
    <source>
        <dbReference type="EMBL" id="SDM38437.1"/>
    </source>
</evidence>
<keyword evidence="9" id="KW-1185">Reference proteome</keyword>
<dbReference type="GO" id="GO:0016020">
    <property type="term" value="C:membrane"/>
    <property type="evidence" value="ECO:0007669"/>
    <property type="project" value="UniProtKB-SubCell"/>
</dbReference>
<dbReference type="InterPro" id="IPR037185">
    <property type="entry name" value="EmrE-like"/>
</dbReference>
<evidence type="ECO:0000256" key="5">
    <source>
        <dbReference type="ARBA" id="ARBA00023136"/>
    </source>
</evidence>
<feature type="transmembrane region" description="Helical" evidence="6">
    <location>
        <begin position="153"/>
        <end position="175"/>
    </location>
</feature>
<evidence type="ECO:0000256" key="4">
    <source>
        <dbReference type="ARBA" id="ARBA00022989"/>
    </source>
</evidence>
<dbReference type="RefSeq" id="WP_074606619.1">
    <property type="nucleotide sequence ID" value="NZ_FNGY01000003.1"/>
</dbReference>
<gene>
    <name evidence="8" type="ORF">SAMN05421820_103693</name>
</gene>
<dbReference type="InterPro" id="IPR000620">
    <property type="entry name" value="EamA_dom"/>
</dbReference>
<reference evidence="9" key="1">
    <citation type="submission" date="2016-10" db="EMBL/GenBank/DDBJ databases">
        <authorList>
            <person name="Varghese N."/>
            <person name="Submissions S."/>
        </authorList>
    </citation>
    <scope>NUCLEOTIDE SEQUENCE [LARGE SCALE GENOMIC DNA]</scope>
    <source>
        <strain evidence="9">DSM 19110</strain>
    </source>
</reference>
<dbReference type="EMBL" id="FNGY01000003">
    <property type="protein sequence ID" value="SDM38437.1"/>
    <property type="molecule type" value="Genomic_DNA"/>
</dbReference>